<organism evidence="4 5">
    <name type="scientific">Bifidobacterium phasiani</name>
    <dbReference type="NCBI Taxonomy" id="2834431"/>
    <lineage>
        <taxon>Bacteria</taxon>
        <taxon>Bacillati</taxon>
        <taxon>Actinomycetota</taxon>
        <taxon>Actinomycetes</taxon>
        <taxon>Bifidobacteriales</taxon>
        <taxon>Bifidobacteriaceae</taxon>
        <taxon>Bifidobacterium</taxon>
    </lineage>
</organism>
<dbReference type="Pfam" id="PF08310">
    <property type="entry name" value="LGFP"/>
    <property type="match status" value="1"/>
</dbReference>
<evidence type="ECO:0000313" key="4">
    <source>
        <dbReference type="EMBL" id="MBW3083808.1"/>
    </source>
</evidence>
<dbReference type="PROSITE" id="PS51762">
    <property type="entry name" value="GH16_2"/>
    <property type="match status" value="1"/>
</dbReference>
<feature type="signal peptide" evidence="2">
    <location>
        <begin position="1"/>
        <end position="41"/>
    </location>
</feature>
<accession>A0ABS6WBB4</accession>
<dbReference type="InterPro" id="IPR013207">
    <property type="entry name" value="LGFP"/>
</dbReference>
<keyword evidence="5" id="KW-1185">Reference proteome</keyword>
<feature type="non-terminal residue" evidence="4">
    <location>
        <position position="802"/>
    </location>
</feature>
<gene>
    <name evidence="4" type="ORF">KIH73_10695</name>
</gene>
<dbReference type="Pfam" id="PF00722">
    <property type="entry name" value="Glyco_hydro_16"/>
    <property type="match status" value="1"/>
</dbReference>
<dbReference type="RefSeq" id="WP_219083351.1">
    <property type="nucleotide sequence ID" value="NZ_JAHBBD010000044.1"/>
</dbReference>
<keyword evidence="2" id="KW-0732">Signal</keyword>
<dbReference type="InterPro" id="IPR000757">
    <property type="entry name" value="Beta-glucanase-like"/>
</dbReference>
<evidence type="ECO:0000256" key="1">
    <source>
        <dbReference type="SAM" id="MobiDB-lite"/>
    </source>
</evidence>
<feature type="chain" id="PRO_5045565605" evidence="2">
    <location>
        <begin position="42"/>
        <end position="802"/>
    </location>
</feature>
<proteinExistence type="predicted"/>
<evidence type="ECO:0000256" key="2">
    <source>
        <dbReference type="SAM" id="SignalP"/>
    </source>
</evidence>
<comment type="caution">
    <text evidence="4">The sequence shown here is derived from an EMBL/GenBank/DDBJ whole genome shotgun (WGS) entry which is preliminary data.</text>
</comment>
<name>A0ABS6WBB4_9BIFI</name>
<feature type="region of interest" description="Disordered" evidence="1">
    <location>
        <begin position="523"/>
        <end position="543"/>
    </location>
</feature>
<dbReference type="EMBL" id="JAHBBD010000044">
    <property type="protein sequence ID" value="MBW3083808.1"/>
    <property type="molecule type" value="Genomic_DNA"/>
</dbReference>
<protein>
    <submittedName>
        <fullName evidence="4">Family 16 glycosylhydrolase</fullName>
    </submittedName>
</protein>
<feature type="domain" description="GH16" evidence="3">
    <location>
        <begin position="448"/>
        <end position="743"/>
    </location>
</feature>
<dbReference type="Proteomes" id="UP000812844">
    <property type="component" value="Unassembled WGS sequence"/>
</dbReference>
<sequence>MEDSEEFIMRERAWRGWLAALSVVACVASMSIIAVPPMAQAAPVTATAAEQSVVIPKGPTFRDDNDTVYIPSDYGVRYHIYTYAHGRKTEVIYPESGLEYAKPGSYGTEEGLDTGVLVVVTAVSAGSATVLDGTTSWAYLFDPATDQIAYDDERSAITFPQLDGVEFSVKVGDNDIVVEGDTFQASGGATVTITGKTAVEEAPNVEIGGLDLTYKFPTVTTPKGPTFNEEAGTVYIPSDQGVRYYIVIDGKTITKDGLEYSKPGTYTETDGIVGGKLITVDAKSAGSATILIGATHWEKMFPLRPEAPTFDDEKTGVTIPRADGVKYYIDGGRNPVSSGWHSGKQGKEMTVEAKNPETGEVLATWKHTFPQKVTPKGPEFDDANSTVTIPSDQGVRYYIVIDGKTITKDGLEYSKPATYGISDGIVTGEKISIDAKSAGSSTILTGTTHWEHTLPYRPSSSLQNGDEFNDDSALVNTNWKVLSQKASGLKAGINVLYTPDNVTVKDGQLNIITERHCLAVDGNGNVTEEPSDKNLHPEPCGSGKRTVYTSGRIESGFDYSTPFEMEVRAYMDSTNPKGMHFAVWTRNNQPYCGNGVTSSNLAELDTMELYGDMEATTNTSHVTCVVNASGDDQTVRNYHVQNAALKGRWHTYKLIYDGYSIQYLFDGQPVAMDGTNVSRSTARTLGLSREQFQHALNDYPWQLIINNSVFEDNDWKPAPDDNKRFDTRVDRIDYVRIKNIPDVTPKGAINTYWSLSGGESGWLGYPTGDELSVRGGASQTFQGGTVFWNGSTGATHAVKGGI</sequence>
<reference evidence="4 5" key="1">
    <citation type="submission" date="2021-05" db="EMBL/GenBank/DDBJ databases">
        <title>Phylogenetic classification of ten novel species belonging to the genus Bifidobacterium comprising B. colchicus sp. nov., B. abeli sp. nov., B. bicoloris sp. nov., B. guerezis sp. nov., B. rosaliae sp. nov., B. santillanensis sp. nov., B. argentati sp. nov., B. amazzoni sp. nov., B. pluviali sp. nov., and B. pinnaculum sp. nov.</title>
        <authorList>
            <person name="Lugli G.A."/>
            <person name="Ruiz Garcia L."/>
            <person name="Margolles A."/>
            <person name="Ventura M."/>
        </authorList>
    </citation>
    <scope>NUCLEOTIDE SEQUENCE [LARGE SCALE GENOMIC DNA]</scope>
    <source>
        <strain evidence="4 5">6T3</strain>
    </source>
</reference>
<evidence type="ECO:0000259" key="3">
    <source>
        <dbReference type="PROSITE" id="PS51762"/>
    </source>
</evidence>
<evidence type="ECO:0000313" key="5">
    <source>
        <dbReference type="Proteomes" id="UP000812844"/>
    </source>
</evidence>